<dbReference type="PANTHER" id="PTHR30222:SF17">
    <property type="entry name" value="SPERMIDINE_PUTRESCINE-BINDING PERIPLASMIC PROTEIN"/>
    <property type="match status" value="1"/>
</dbReference>
<protein>
    <submittedName>
        <fullName evidence="6">PotD/PotF family extracellular solute-binding protein</fullName>
    </submittedName>
</protein>
<evidence type="ECO:0000256" key="3">
    <source>
        <dbReference type="ARBA" id="ARBA00022729"/>
    </source>
</evidence>
<keyword evidence="3" id="KW-0732">Signal</keyword>
<name>A0ABV7DHY3_9HYPH</name>
<dbReference type="EMBL" id="JBHRSP010000023">
    <property type="protein sequence ID" value="MFC3074342.1"/>
    <property type="molecule type" value="Genomic_DNA"/>
</dbReference>
<dbReference type="PRINTS" id="PR00909">
    <property type="entry name" value="SPERMDNBNDNG"/>
</dbReference>
<dbReference type="PANTHER" id="PTHR30222">
    <property type="entry name" value="SPERMIDINE/PUTRESCINE-BINDING PERIPLASMIC PROTEIN"/>
    <property type="match status" value="1"/>
</dbReference>
<dbReference type="NCBIfam" id="TIGR01409">
    <property type="entry name" value="TAT_signal_seq"/>
    <property type="match status" value="1"/>
</dbReference>
<evidence type="ECO:0000256" key="1">
    <source>
        <dbReference type="ARBA" id="ARBA00004418"/>
    </source>
</evidence>
<gene>
    <name evidence="6" type="ORF">ACFOHH_14620</name>
</gene>
<dbReference type="Pfam" id="PF13416">
    <property type="entry name" value="SBP_bac_8"/>
    <property type="match status" value="1"/>
</dbReference>
<comment type="subcellular location">
    <subcellularLocation>
        <location evidence="1">Periplasm</location>
    </subcellularLocation>
</comment>
<feature type="transmembrane region" description="Helical" evidence="5">
    <location>
        <begin position="21"/>
        <end position="38"/>
    </location>
</feature>
<evidence type="ECO:0000256" key="5">
    <source>
        <dbReference type="SAM" id="Phobius"/>
    </source>
</evidence>
<keyword evidence="5" id="KW-0472">Membrane</keyword>
<reference evidence="7" key="1">
    <citation type="journal article" date="2019" name="Int. J. Syst. Evol. Microbiol.">
        <title>The Global Catalogue of Microorganisms (GCM) 10K type strain sequencing project: providing services to taxonomists for standard genome sequencing and annotation.</title>
        <authorList>
            <consortium name="The Broad Institute Genomics Platform"/>
            <consortium name="The Broad Institute Genome Sequencing Center for Infectious Disease"/>
            <person name="Wu L."/>
            <person name="Ma J."/>
        </authorList>
    </citation>
    <scope>NUCLEOTIDE SEQUENCE [LARGE SCALE GENOMIC DNA]</scope>
    <source>
        <strain evidence="7">KCTC 52677</strain>
    </source>
</reference>
<dbReference type="CDD" id="cd13590">
    <property type="entry name" value="PBP2_PotD_PotF_like"/>
    <property type="match status" value="1"/>
</dbReference>
<dbReference type="InterPro" id="IPR006311">
    <property type="entry name" value="TAT_signal"/>
</dbReference>
<dbReference type="InterPro" id="IPR006059">
    <property type="entry name" value="SBP"/>
</dbReference>
<dbReference type="Proteomes" id="UP001595377">
    <property type="component" value="Unassembled WGS sequence"/>
</dbReference>
<dbReference type="Gene3D" id="3.40.190.10">
    <property type="entry name" value="Periplasmic binding protein-like II"/>
    <property type="match status" value="2"/>
</dbReference>
<sequence>MDRKELSVWVEKYRRGHISRRGFLTVTGIGATMLGMGIRPSRALSQELSGTVTLATWPSYQNQANLDSFTEKTGVSVNMAIFGSNEEMMAKMQAGESGFDIIAPSQYAIPLYASGQFIEPLDLSLLPNYDAAAVEPRFVEQGTFDGKTYAVQKNWGTSGFIINTTMVTTPFTSVKDYFDGIRGPYSGYGVALDHPLDTVGFALKYHGYSFNSVDEAELKKAEELLLETKPHLYAVTTDFQPMMSSGDASIAMGWSFNAMQLHRDMPEIQYVIAKEGGEIWCDFYVITRNGPNRAAAYALVNHLLDPANNVLEFEAHGSAISDTRVLALLPPEVQTDPILYPAKELLDPLEFGIAEAMSNPLRNEIMARFKSA</sequence>
<keyword evidence="7" id="KW-1185">Reference proteome</keyword>
<accession>A0ABV7DHY3</accession>
<evidence type="ECO:0000313" key="6">
    <source>
        <dbReference type="EMBL" id="MFC3074342.1"/>
    </source>
</evidence>
<dbReference type="SUPFAM" id="SSF53850">
    <property type="entry name" value="Periplasmic binding protein-like II"/>
    <property type="match status" value="1"/>
</dbReference>
<keyword evidence="5" id="KW-1133">Transmembrane helix</keyword>
<dbReference type="PROSITE" id="PS51318">
    <property type="entry name" value="TAT"/>
    <property type="match status" value="1"/>
</dbReference>
<comment type="caution">
    <text evidence="6">The sequence shown here is derived from an EMBL/GenBank/DDBJ whole genome shotgun (WGS) entry which is preliminary data.</text>
</comment>
<keyword evidence="2" id="KW-0813">Transport</keyword>
<evidence type="ECO:0000256" key="2">
    <source>
        <dbReference type="ARBA" id="ARBA00022448"/>
    </source>
</evidence>
<proteinExistence type="predicted"/>
<evidence type="ECO:0000256" key="4">
    <source>
        <dbReference type="ARBA" id="ARBA00022764"/>
    </source>
</evidence>
<organism evidence="6 7">
    <name type="scientific">Shinella pollutisoli</name>
    <dbReference type="NCBI Taxonomy" id="2250594"/>
    <lineage>
        <taxon>Bacteria</taxon>
        <taxon>Pseudomonadati</taxon>
        <taxon>Pseudomonadota</taxon>
        <taxon>Alphaproteobacteria</taxon>
        <taxon>Hyphomicrobiales</taxon>
        <taxon>Rhizobiaceae</taxon>
        <taxon>Shinella</taxon>
    </lineage>
</organism>
<evidence type="ECO:0000313" key="7">
    <source>
        <dbReference type="Proteomes" id="UP001595377"/>
    </source>
</evidence>
<keyword evidence="4" id="KW-0574">Periplasm</keyword>
<dbReference type="RefSeq" id="WP_257315285.1">
    <property type="nucleotide sequence ID" value="NZ_JANFDG010000011.1"/>
</dbReference>
<dbReference type="InterPro" id="IPR001188">
    <property type="entry name" value="Sperm_putr-bd"/>
</dbReference>
<dbReference type="InterPro" id="IPR019546">
    <property type="entry name" value="TAT_signal_bac_arc"/>
</dbReference>
<keyword evidence="5" id="KW-0812">Transmembrane</keyword>